<reference evidence="1 2" key="1">
    <citation type="submission" date="2017-02" db="EMBL/GenBank/DDBJ databases">
        <authorList>
            <person name="Peterson S.W."/>
        </authorList>
    </citation>
    <scope>NUCLEOTIDE SEQUENCE [LARGE SCALE GENOMIC DNA]</scope>
    <source>
        <strain evidence="1 2">ATCC 700135</strain>
    </source>
</reference>
<proteinExistence type="predicted"/>
<evidence type="ECO:0000313" key="2">
    <source>
        <dbReference type="Proteomes" id="UP000189956"/>
    </source>
</evidence>
<accession>A0A1T4NJ54</accession>
<dbReference type="Proteomes" id="UP000189956">
    <property type="component" value="Unassembled WGS sequence"/>
</dbReference>
<sequence length="111" mass="12988">MMMQYKDIINFELTTDGWFQNLPTTLYHRGSLNTFAHAKIPSMLPIHTPPRQSAFCVGTEHILSGHKKRSALLRTLTKDNSPYVDKFYYISKSFARRVEDACRYMYITLLH</sequence>
<gene>
    <name evidence="1" type="ORF">SAMN02745205_01912</name>
</gene>
<name>A0A1T4NJ54_PORCN</name>
<dbReference type="AlphaFoldDB" id="A0A1T4NJ54"/>
<organism evidence="1 2">
    <name type="scientific">Porphyromonas cangingivalis</name>
    <dbReference type="NCBI Taxonomy" id="36874"/>
    <lineage>
        <taxon>Bacteria</taxon>
        <taxon>Pseudomonadati</taxon>
        <taxon>Bacteroidota</taxon>
        <taxon>Bacteroidia</taxon>
        <taxon>Bacteroidales</taxon>
        <taxon>Porphyromonadaceae</taxon>
        <taxon>Porphyromonas</taxon>
    </lineage>
</organism>
<protein>
    <submittedName>
        <fullName evidence="1">Uncharacterized protein</fullName>
    </submittedName>
</protein>
<dbReference type="EMBL" id="FUWL01000022">
    <property type="protein sequence ID" value="SJZ79163.1"/>
    <property type="molecule type" value="Genomic_DNA"/>
</dbReference>
<evidence type="ECO:0000313" key="1">
    <source>
        <dbReference type="EMBL" id="SJZ79163.1"/>
    </source>
</evidence>